<feature type="transmembrane region" description="Helical" evidence="6">
    <location>
        <begin position="367"/>
        <end position="387"/>
    </location>
</feature>
<feature type="transmembrane region" description="Helical" evidence="6">
    <location>
        <begin position="229"/>
        <end position="252"/>
    </location>
</feature>
<dbReference type="InterPro" id="IPR036259">
    <property type="entry name" value="MFS_trans_sf"/>
</dbReference>
<evidence type="ECO:0000256" key="6">
    <source>
        <dbReference type="SAM" id="Phobius"/>
    </source>
</evidence>
<dbReference type="Gene3D" id="1.20.1250.20">
    <property type="entry name" value="MFS general substrate transporter like domains"/>
    <property type="match status" value="1"/>
</dbReference>
<reference evidence="8" key="1">
    <citation type="submission" date="2020-03" db="EMBL/GenBank/DDBJ databases">
        <title>Site-based positive gene gene selection in Geosmithia morbida across the United States reveals a broad range of putative effectors and factors for local host and environmental adapation.</title>
        <authorList>
            <person name="Onufrak A."/>
            <person name="Murdoch R.W."/>
            <person name="Gazis R."/>
            <person name="Huff M."/>
            <person name="Staton M."/>
            <person name="Klingeman W."/>
            <person name="Hadziabdic D."/>
        </authorList>
    </citation>
    <scope>NUCLEOTIDE SEQUENCE</scope>
    <source>
        <strain evidence="8">1262</strain>
    </source>
</reference>
<dbReference type="AlphaFoldDB" id="A0A9P4YPZ2"/>
<dbReference type="GO" id="GO:0022857">
    <property type="term" value="F:transmembrane transporter activity"/>
    <property type="evidence" value="ECO:0007669"/>
    <property type="project" value="InterPro"/>
</dbReference>
<dbReference type="PANTHER" id="PTHR23507">
    <property type="entry name" value="ZGC:174356"/>
    <property type="match status" value="1"/>
</dbReference>
<evidence type="ECO:0000256" key="4">
    <source>
        <dbReference type="ARBA" id="ARBA00023136"/>
    </source>
</evidence>
<feature type="transmembrane region" description="Helical" evidence="6">
    <location>
        <begin position="465"/>
        <end position="488"/>
    </location>
</feature>
<keyword evidence="3 6" id="KW-1133">Transmembrane helix</keyword>
<feature type="transmembrane region" description="Helical" evidence="6">
    <location>
        <begin position="258"/>
        <end position="278"/>
    </location>
</feature>
<dbReference type="Proteomes" id="UP000749293">
    <property type="component" value="Unassembled WGS sequence"/>
</dbReference>
<dbReference type="SUPFAM" id="SSF103473">
    <property type="entry name" value="MFS general substrate transporter"/>
    <property type="match status" value="1"/>
</dbReference>
<evidence type="ECO:0000256" key="2">
    <source>
        <dbReference type="ARBA" id="ARBA00022692"/>
    </source>
</evidence>
<sequence length="542" mass="59319">MSLTIELGGYDEDVPFLSPLARHSFDVQQETDDSQDSDSSSVDDDDDDDSSSRRITGAAWWQASSPSSIVILLALVKFTCVLCGLLMMMPVYQFIEDTFCHIHYGDDSPGFMDEMACKVDEVQSSLALMTGWQGLLGGVMNLITAYPYGLLADRIGRKPTALFAYAGSAASFYLTPLAMGPSKYLVRESPYIMLFGTAFVLLGGGMHVFFSTMYAMVSDVSTDKDKASNFLYITIGSAAGGLIGPLLAGLLMEKFGPWVPVTIVLYISPVVFLIFLFIPETRTGKEMKGEPTSSKPAYDDDQPTLVVIKGHLKDGLVDMRKSLVILRDRNVLLCLVTFFFINARWTASSSTLAQYISKNFEWKLAEASILLSPLGLVEMLVLASLPFLSKRLMSSRRGCTAFDKDMLICRMSFPMLFLSALIRAVSPSVVPFLFGLFVGAFGAAQIPVARAIMSAHVNPAYTSRLYALTSMVEIAGTVVGAPVLAWCFKRGMKLQGVLTGLPWLYLSLVYLLSWVALGFVRPPPMKTLEKDGACRLDGEYGV</sequence>
<gene>
    <name evidence="8" type="ORF">GMORB2_3038</name>
</gene>
<keyword evidence="9" id="KW-1185">Reference proteome</keyword>
<proteinExistence type="predicted"/>
<feature type="transmembrane region" description="Helical" evidence="6">
    <location>
        <begin position="500"/>
        <end position="520"/>
    </location>
</feature>
<feature type="compositionally biased region" description="Acidic residues" evidence="5">
    <location>
        <begin position="29"/>
        <end position="49"/>
    </location>
</feature>
<name>A0A9P4YPZ2_9HYPO</name>
<dbReference type="PROSITE" id="PS50850">
    <property type="entry name" value="MFS"/>
    <property type="match status" value="1"/>
</dbReference>
<evidence type="ECO:0000313" key="8">
    <source>
        <dbReference type="EMBL" id="KAF4120600.1"/>
    </source>
</evidence>
<feature type="transmembrane region" description="Helical" evidence="6">
    <location>
        <begin position="407"/>
        <end position="426"/>
    </location>
</feature>
<keyword evidence="2 6" id="KW-0812">Transmembrane</keyword>
<feature type="domain" description="Major facilitator superfamily (MFS) profile" evidence="7">
    <location>
        <begin position="69"/>
        <end position="525"/>
    </location>
</feature>
<dbReference type="InterPro" id="IPR020846">
    <property type="entry name" value="MFS_dom"/>
</dbReference>
<evidence type="ECO:0000256" key="5">
    <source>
        <dbReference type="SAM" id="MobiDB-lite"/>
    </source>
</evidence>
<feature type="transmembrane region" description="Helical" evidence="6">
    <location>
        <begin position="191"/>
        <end position="217"/>
    </location>
</feature>
<keyword evidence="4 6" id="KW-0472">Membrane</keyword>
<dbReference type="PANTHER" id="PTHR23507:SF1">
    <property type="entry name" value="FI18259P1-RELATED"/>
    <property type="match status" value="1"/>
</dbReference>
<feature type="transmembrane region" description="Helical" evidence="6">
    <location>
        <begin position="131"/>
        <end position="150"/>
    </location>
</feature>
<dbReference type="Pfam" id="PF07690">
    <property type="entry name" value="MFS_1"/>
    <property type="match status" value="1"/>
</dbReference>
<dbReference type="RefSeq" id="XP_035319252.1">
    <property type="nucleotide sequence ID" value="XM_035465014.1"/>
</dbReference>
<accession>A0A9P4YPZ2</accession>
<evidence type="ECO:0000256" key="3">
    <source>
        <dbReference type="ARBA" id="ARBA00022989"/>
    </source>
</evidence>
<feature type="region of interest" description="Disordered" evidence="5">
    <location>
        <begin position="27"/>
        <end position="52"/>
    </location>
</feature>
<feature type="transmembrane region" description="Helical" evidence="6">
    <location>
        <begin position="69"/>
        <end position="89"/>
    </location>
</feature>
<evidence type="ECO:0000313" key="9">
    <source>
        <dbReference type="Proteomes" id="UP000749293"/>
    </source>
</evidence>
<feature type="transmembrane region" description="Helical" evidence="6">
    <location>
        <begin position="330"/>
        <end position="347"/>
    </location>
</feature>
<dbReference type="OrthoDB" id="3026777at2759"/>
<organism evidence="8 9">
    <name type="scientific">Geosmithia morbida</name>
    <dbReference type="NCBI Taxonomy" id="1094350"/>
    <lineage>
        <taxon>Eukaryota</taxon>
        <taxon>Fungi</taxon>
        <taxon>Dikarya</taxon>
        <taxon>Ascomycota</taxon>
        <taxon>Pezizomycotina</taxon>
        <taxon>Sordariomycetes</taxon>
        <taxon>Hypocreomycetidae</taxon>
        <taxon>Hypocreales</taxon>
        <taxon>Bionectriaceae</taxon>
        <taxon>Geosmithia</taxon>
    </lineage>
</organism>
<feature type="transmembrane region" description="Helical" evidence="6">
    <location>
        <begin position="162"/>
        <end position="179"/>
    </location>
</feature>
<dbReference type="GeneID" id="55969266"/>
<comment type="subcellular location">
    <subcellularLocation>
        <location evidence="1">Membrane</location>
        <topology evidence="1">Multi-pass membrane protein</topology>
    </subcellularLocation>
</comment>
<comment type="caution">
    <text evidence="8">The sequence shown here is derived from an EMBL/GenBank/DDBJ whole genome shotgun (WGS) entry which is preliminary data.</text>
</comment>
<protein>
    <submittedName>
        <fullName evidence="8">Major Facilitator Superfamily</fullName>
    </submittedName>
</protein>
<dbReference type="EMBL" id="JAANYQ010000016">
    <property type="protein sequence ID" value="KAF4120600.1"/>
    <property type="molecule type" value="Genomic_DNA"/>
</dbReference>
<dbReference type="InterPro" id="IPR011701">
    <property type="entry name" value="MFS"/>
</dbReference>
<evidence type="ECO:0000256" key="1">
    <source>
        <dbReference type="ARBA" id="ARBA00004141"/>
    </source>
</evidence>
<feature type="transmembrane region" description="Helical" evidence="6">
    <location>
        <begin position="432"/>
        <end position="453"/>
    </location>
</feature>
<evidence type="ECO:0000259" key="7">
    <source>
        <dbReference type="PROSITE" id="PS50850"/>
    </source>
</evidence>
<dbReference type="GO" id="GO:0016020">
    <property type="term" value="C:membrane"/>
    <property type="evidence" value="ECO:0007669"/>
    <property type="project" value="UniProtKB-SubCell"/>
</dbReference>